<feature type="region of interest" description="Disordered" evidence="1">
    <location>
        <begin position="1"/>
        <end position="20"/>
    </location>
</feature>
<gene>
    <name evidence="2" type="ORF">PR048_017554</name>
</gene>
<evidence type="ECO:0000313" key="2">
    <source>
        <dbReference type="EMBL" id="KAJ8881081.1"/>
    </source>
</evidence>
<proteinExistence type="predicted"/>
<keyword evidence="3" id="KW-1185">Reference proteome</keyword>
<dbReference type="Proteomes" id="UP001159363">
    <property type="component" value="Chromosome 5"/>
</dbReference>
<dbReference type="EMBL" id="JARBHB010000006">
    <property type="protein sequence ID" value="KAJ8881081.1"/>
    <property type="molecule type" value="Genomic_DNA"/>
</dbReference>
<name>A0ABQ9HA15_9NEOP</name>
<comment type="caution">
    <text evidence="2">The sequence shown here is derived from an EMBL/GenBank/DDBJ whole genome shotgun (WGS) entry which is preliminary data.</text>
</comment>
<organism evidence="2 3">
    <name type="scientific">Dryococelus australis</name>
    <dbReference type="NCBI Taxonomy" id="614101"/>
    <lineage>
        <taxon>Eukaryota</taxon>
        <taxon>Metazoa</taxon>
        <taxon>Ecdysozoa</taxon>
        <taxon>Arthropoda</taxon>
        <taxon>Hexapoda</taxon>
        <taxon>Insecta</taxon>
        <taxon>Pterygota</taxon>
        <taxon>Neoptera</taxon>
        <taxon>Polyneoptera</taxon>
        <taxon>Phasmatodea</taxon>
        <taxon>Verophasmatodea</taxon>
        <taxon>Anareolatae</taxon>
        <taxon>Phasmatidae</taxon>
        <taxon>Eurycanthinae</taxon>
        <taxon>Dryococelus</taxon>
    </lineage>
</organism>
<evidence type="ECO:0000313" key="3">
    <source>
        <dbReference type="Proteomes" id="UP001159363"/>
    </source>
</evidence>
<feature type="compositionally biased region" description="Polar residues" evidence="1">
    <location>
        <begin position="8"/>
        <end position="20"/>
    </location>
</feature>
<accession>A0ABQ9HA15</accession>
<protein>
    <submittedName>
        <fullName evidence="2">Uncharacterized protein</fullName>
    </submittedName>
</protein>
<evidence type="ECO:0000256" key="1">
    <source>
        <dbReference type="SAM" id="MobiDB-lite"/>
    </source>
</evidence>
<sequence>MQQRRRCQFSNSSDWPAGTNNQILRTRQRRAGHHTHVNLRSDGCGKIRALQLRRLLRTAKKINRSRIPLPPLPFPLNPGYAQGADYFTYGVRPKKTSIKVGPDGDPGVKEGMARRVVAGSTPSRGWRKPYLGAAAWRKTAEQHCGDARTRQRRRKRHKAILIQKTTKNMMYAHTAKNEDTSSTIKRRSWKMFHLTVSKVLTKRIWCIIQELKKKVITKRRTMCPEQICNSSNACNDWRVEMPWVPSPFCKSTIKAKNMDDVWTENGPPHPEPATTEQNRMHSAVAPTAITRYSTKEIKRLRDDREKQHILWDVREAMWSRCKHFIYTVSDGGSGRHLDCRRRRPCPRTEKREDHIPWVHLRRPTSPPSREFQRDTASERVDINSLRFGRLLRADKVTEVSMEQRLRNKRAWETGDPEKTR</sequence>
<reference evidence="2 3" key="1">
    <citation type="submission" date="2023-02" db="EMBL/GenBank/DDBJ databases">
        <title>LHISI_Scaffold_Assembly.</title>
        <authorList>
            <person name="Stuart O.P."/>
            <person name="Cleave R."/>
            <person name="Magrath M.J.L."/>
            <person name="Mikheyev A.S."/>
        </authorList>
    </citation>
    <scope>NUCLEOTIDE SEQUENCE [LARGE SCALE GENOMIC DNA]</scope>
    <source>
        <strain evidence="2">Daus_M_001</strain>
        <tissue evidence="2">Leg muscle</tissue>
    </source>
</reference>